<gene>
    <name evidence="1" type="ORF">COCHEDRAFT_1191356</name>
</gene>
<accession>M2TFN4</accession>
<evidence type="ECO:0000313" key="1">
    <source>
        <dbReference type="EMBL" id="EMD96265.1"/>
    </source>
</evidence>
<organism evidence="1 2">
    <name type="scientific">Cochliobolus heterostrophus (strain C5 / ATCC 48332 / race O)</name>
    <name type="common">Southern corn leaf blight fungus</name>
    <name type="synonym">Bipolaris maydis</name>
    <dbReference type="NCBI Taxonomy" id="701091"/>
    <lineage>
        <taxon>Eukaryota</taxon>
        <taxon>Fungi</taxon>
        <taxon>Dikarya</taxon>
        <taxon>Ascomycota</taxon>
        <taxon>Pezizomycotina</taxon>
        <taxon>Dothideomycetes</taxon>
        <taxon>Pleosporomycetidae</taxon>
        <taxon>Pleosporales</taxon>
        <taxon>Pleosporineae</taxon>
        <taxon>Pleosporaceae</taxon>
        <taxon>Bipolaris</taxon>
    </lineage>
</organism>
<reference evidence="2" key="2">
    <citation type="journal article" date="2013" name="PLoS Genet.">
        <title>Comparative genome structure, secondary metabolite, and effector coding capacity across Cochliobolus pathogens.</title>
        <authorList>
            <person name="Condon B.J."/>
            <person name="Leng Y."/>
            <person name="Wu D."/>
            <person name="Bushley K.E."/>
            <person name="Ohm R.A."/>
            <person name="Otillar R."/>
            <person name="Martin J."/>
            <person name="Schackwitz W."/>
            <person name="Grimwood J."/>
            <person name="MohdZainudin N."/>
            <person name="Xue C."/>
            <person name="Wang R."/>
            <person name="Manning V.A."/>
            <person name="Dhillon B."/>
            <person name="Tu Z.J."/>
            <person name="Steffenson B.J."/>
            <person name="Salamov A."/>
            <person name="Sun H."/>
            <person name="Lowry S."/>
            <person name="LaButti K."/>
            <person name="Han J."/>
            <person name="Copeland A."/>
            <person name="Lindquist E."/>
            <person name="Barry K."/>
            <person name="Schmutz J."/>
            <person name="Baker S.E."/>
            <person name="Ciuffetti L.M."/>
            <person name="Grigoriev I.V."/>
            <person name="Zhong S."/>
            <person name="Turgeon B.G."/>
        </authorList>
    </citation>
    <scope>NUCLEOTIDE SEQUENCE [LARGE SCALE GENOMIC DNA]</scope>
    <source>
        <strain evidence="2">C5 / ATCC 48332 / race O</strain>
    </source>
</reference>
<dbReference type="AlphaFoldDB" id="M2TFN4"/>
<evidence type="ECO:0000313" key="2">
    <source>
        <dbReference type="Proteomes" id="UP000016936"/>
    </source>
</evidence>
<proteinExistence type="predicted"/>
<keyword evidence="2" id="KW-1185">Reference proteome</keyword>
<dbReference type="Proteomes" id="UP000016936">
    <property type="component" value="Unassembled WGS sequence"/>
</dbReference>
<sequence length="64" mass="7211">MVWSGNLHNVPLDPIRAMSCTLCTCILHGFHIHTRPRPRNLADLIPLPGPLRDLGRRFEISAVD</sequence>
<reference evidence="1 2" key="1">
    <citation type="journal article" date="2012" name="PLoS Pathog.">
        <title>Diverse lifestyles and strategies of plant pathogenesis encoded in the genomes of eighteen Dothideomycetes fungi.</title>
        <authorList>
            <person name="Ohm R.A."/>
            <person name="Feau N."/>
            <person name="Henrissat B."/>
            <person name="Schoch C.L."/>
            <person name="Horwitz B.A."/>
            <person name="Barry K.W."/>
            <person name="Condon B.J."/>
            <person name="Copeland A.C."/>
            <person name="Dhillon B."/>
            <person name="Glaser F."/>
            <person name="Hesse C.N."/>
            <person name="Kosti I."/>
            <person name="LaButti K."/>
            <person name="Lindquist E.A."/>
            <person name="Lucas S."/>
            <person name="Salamov A.A."/>
            <person name="Bradshaw R.E."/>
            <person name="Ciuffetti L."/>
            <person name="Hamelin R.C."/>
            <person name="Kema G.H.J."/>
            <person name="Lawrence C."/>
            <person name="Scott J.A."/>
            <person name="Spatafora J.W."/>
            <person name="Turgeon B.G."/>
            <person name="de Wit P.J.G.M."/>
            <person name="Zhong S."/>
            <person name="Goodwin S.B."/>
            <person name="Grigoriev I.V."/>
        </authorList>
    </citation>
    <scope>NUCLEOTIDE SEQUENCE [LARGE SCALE GENOMIC DNA]</scope>
    <source>
        <strain evidence="2">C5 / ATCC 48332 / race O</strain>
    </source>
</reference>
<name>M2TFN4_COCH5</name>
<dbReference type="EMBL" id="KB445570">
    <property type="protein sequence ID" value="EMD96265.1"/>
    <property type="molecule type" value="Genomic_DNA"/>
</dbReference>
<dbReference type="HOGENOM" id="CLU_2867502_0_0_1"/>
<protein>
    <submittedName>
        <fullName evidence="1">Uncharacterized protein</fullName>
    </submittedName>
</protein>